<gene>
    <name evidence="4" type="ORF">HHK36_013640</name>
</gene>
<name>A0A834Z8K5_TETSI</name>
<proteinExistence type="predicted"/>
<reference evidence="4 5" key="1">
    <citation type="submission" date="2020-04" db="EMBL/GenBank/DDBJ databases">
        <title>Plant Genome Project.</title>
        <authorList>
            <person name="Zhang R.-G."/>
        </authorList>
    </citation>
    <scope>NUCLEOTIDE SEQUENCE [LARGE SCALE GENOMIC DNA]</scope>
    <source>
        <strain evidence="4">YNK0</strain>
        <tissue evidence="4">Leaf</tissue>
    </source>
</reference>
<dbReference type="InterPro" id="IPR050173">
    <property type="entry name" value="ABC_transporter_C-like"/>
</dbReference>
<dbReference type="PROSITE" id="PS50893">
    <property type="entry name" value="ABC_TRANSPORTER_2"/>
    <property type="match status" value="1"/>
</dbReference>
<dbReference type="InterPro" id="IPR003439">
    <property type="entry name" value="ABC_transporter-like_ATP-bd"/>
</dbReference>
<dbReference type="GO" id="GO:0042626">
    <property type="term" value="F:ATPase-coupled transmembrane transporter activity"/>
    <property type="evidence" value="ECO:0007669"/>
    <property type="project" value="TreeGrafter"/>
</dbReference>
<evidence type="ECO:0000313" key="4">
    <source>
        <dbReference type="EMBL" id="KAF8400343.1"/>
    </source>
</evidence>
<dbReference type="PANTHER" id="PTHR24223:SF108">
    <property type="entry name" value="ABC TRANSPORTER C FAMILY MEMBER 8"/>
    <property type="match status" value="1"/>
</dbReference>
<protein>
    <recommendedName>
        <fullName evidence="3">ABC transporter domain-containing protein</fullName>
    </recommendedName>
</protein>
<organism evidence="4 5">
    <name type="scientific">Tetracentron sinense</name>
    <name type="common">Spur-leaf</name>
    <dbReference type="NCBI Taxonomy" id="13715"/>
    <lineage>
        <taxon>Eukaryota</taxon>
        <taxon>Viridiplantae</taxon>
        <taxon>Streptophyta</taxon>
        <taxon>Embryophyta</taxon>
        <taxon>Tracheophyta</taxon>
        <taxon>Spermatophyta</taxon>
        <taxon>Magnoliopsida</taxon>
        <taxon>Trochodendrales</taxon>
        <taxon>Trochodendraceae</taxon>
        <taxon>Tetracentron</taxon>
    </lineage>
</organism>
<dbReference type="EMBL" id="JABCRI010000009">
    <property type="protein sequence ID" value="KAF8400343.1"/>
    <property type="molecule type" value="Genomic_DNA"/>
</dbReference>
<accession>A0A834Z8K5</accession>
<feature type="domain" description="ABC transporter" evidence="3">
    <location>
        <begin position="1"/>
        <end position="216"/>
    </location>
</feature>
<evidence type="ECO:0000256" key="2">
    <source>
        <dbReference type="ARBA" id="ARBA00022840"/>
    </source>
</evidence>
<keyword evidence="1" id="KW-0547">Nucleotide-binding</keyword>
<dbReference type="GO" id="GO:0005524">
    <property type="term" value="F:ATP binding"/>
    <property type="evidence" value="ECO:0007669"/>
    <property type="project" value="UniProtKB-KW"/>
</dbReference>
<dbReference type="Pfam" id="PF00005">
    <property type="entry name" value="ABC_tran"/>
    <property type="match status" value="1"/>
</dbReference>
<dbReference type="OrthoDB" id="1732803at2759"/>
<dbReference type="PANTHER" id="PTHR24223">
    <property type="entry name" value="ATP-BINDING CASSETTE SUB-FAMILY C"/>
    <property type="match status" value="1"/>
</dbReference>
<sequence length="226" mass="24731">MVVQLYANTLSGSTVIRALKAIKADRSVKSDKDSTNATMHECTNNTVTRKTSGDPDLAIPTLRGLDLESGTIRDNILYGKPMYKTIYEKAIKACALAKDIDSFNHGYLTEIGQRGLNMSGGQKQSIQLARAAYNDADIYLLDDPFSAVDAHTAVILFNDYVMAALENKTIILATYQVEFLAEADKILVMEDGQITQSGSYEELLTAGTAFEHLVNAHKNSMTILDP</sequence>
<dbReference type="Proteomes" id="UP000655225">
    <property type="component" value="Unassembled WGS sequence"/>
</dbReference>
<dbReference type="GO" id="GO:0016020">
    <property type="term" value="C:membrane"/>
    <property type="evidence" value="ECO:0007669"/>
    <property type="project" value="TreeGrafter"/>
</dbReference>
<keyword evidence="5" id="KW-1185">Reference proteome</keyword>
<evidence type="ECO:0000313" key="5">
    <source>
        <dbReference type="Proteomes" id="UP000655225"/>
    </source>
</evidence>
<dbReference type="GO" id="GO:0016887">
    <property type="term" value="F:ATP hydrolysis activity"/>
    <property type="evidence" value="ECO:0007669"/>
    <property type="project" value="InterPro"/>
</dbReference>
<dbReference type="AlphaFoldDB" id="A0A834Z8K5"/>
<evidence type="ECO:0000256" key="1">
    <source>
        <dbReference type="ARBA" id="ARBA00022741"/>
    </source>
</evidence>
<dbReference type="Gene3D" id="3.40.50.300">
    <property type="entry name" value="P-loop containing nucleotide triphosphate hydrolases"/>
    <property type="match status" value="1"/>
</dbReference>
<comment type="caution">
    <text evidence="4">The sequence shown here is derived from an EMBL/GenBank/DDBJ whole genome shotgun (WGS) entry which is preliminary data.</text>
</comment>
<keyword evidence="2" id="KW-0067">ATP-binding</keyword>
<dbReference type="InterPro" id="IPR027417">
    <property type="entry name" value="P-loop_NTPase"/>
</dbReference>
<evidence type="ECO:0000259" key="3">
    <source>
        <dbReference type="PROSITE" id="PS50893"/>
    </source>
</evidence>
<dbReference type="SUPFAM" id="SSF52540">
    <property type="entry name" value="P-loop containing nucleoside triphosphate hydrolases"/>
    <property type="match status" value="1"/>
</dbReference>
<dbReference type="OMA" id="DIFASEH"/>